<dbReference type="Pfam" id="PF01475">
    <property type="entry name" value="FUR"/>
    <property type="match status" value="1"/>
</dbReference>
<dbReference type="GO" id="GO:0008270">
    <property type="term" value="F:zinc ion binding"/>
    <property type="evidence" value="ECO:0007669"/>
    <property type="project" value="TreeGrafter"/>
</dbReference>
<dbReference type="GO" id="GO:0003700">
    <property type="term" value="F:DNA-binding transcription factor activity"/>
    <property type="evidence" value="ECO:0007669"/>
    <property type="project" value="InterPro"/>
</dbReference>
<dbReference type="InterPro" id="IPR002481">
    <property type="entry name" value="FUR"/>
</dbReference>
<dbReference type="AlphaFoldDB" id="A0A380T9H8"/>
<dbReference type="InterPro" id="IPR043135">
    <property type="entry name" value="Fur_C"/>
</dbReference>
<evidence type="ECO:0000313" key="7">
    <source>
        <dbReference type="EMBL" id="SUS03302.1"/>
    </source>
</evidence>
<evidence type="ECO:0000256" key="1">
    <source>
        <dbReference type="ARBA" id="ARBA00007957"/>
    </source>
</evidence>
<evidence type="ECO:0000256" key="5">
    <source>
        <dbReference type="ARBA" id="ARBA00023125"/>
    </source>
</evidence>
<dbReference type="GO" id="GO:0000976">
    <property type="term" value="F:transcription cis-regulatory region binding"/>
    <property type="evidence" value="ECO:0007669"/>
    <property type="project" value="TreeGrafter"/>
</dbReference>
<evidence type="ECO:0000256" key="3">
    <source>
        <dbReference type="ARBA" id="ARBA00022833"/>
    </source>
</evidence>
<proteinExistence type="inferred from homology"/>
<evidence type="ECO:0000256" key="6">
    <source>
        <dbReference type="ARBA" id="ARBA00023163"/>
    </source>
</evidence>
<reference evidence="7" key="1">
    <citation type="submission" date="2018-07" db="EMBL/GenBank/DDBJ databases">
        <authorList>
            <person name="Quirk P.G."/>
            <person name="Krulwich T.A."/>
        </authorList>
    </citation>
    <scope>NUCLEOTIDE SEQUENCE</scope>
</reference>
<name>A0A380T9H8_9ZZZZ</name>
<dbReference type="Gene3D" id="3.30.1490.190">
    <property type="match status" value="1"/>
</dbReference>
<sequence>MGVATRRCLRATGEERDMVNHSNVRTPRDLQGLLDEAERLCNTRRGNLTPLRRQVLSMLLEMDRPAKAYDLLQRLKEDGGAKPPTIYRALDFLLEMGLVHRIESLQAFVPCGHWTHGHTAMFLICGSCGSVSELNGGESARKLGKEAQLVNFKPRATLIEVRGTCAACR</sequence>
<dbReference type="GO" id="GO:1900376">
    <property type="term" value="P:regulation of secondary metabolite biosynthetic process"/>
    <property type="evidence" value="ECO:0007669"/>
    <property type="project" value="TreeGrafter"/>
</dbReference>
<organism evidence="7">
    <name type="scientific">metagenome</name>
    <dbReference type="NCBI Taxonomy" id="256318"/>
    <lineage>
        <taxon>unclassified sequences</taxon>
        <taxon>metagenomes</taxon>
    </lineage>
</organism>
<keyword evidence="3" id="KW-0862">Zinc</keyword>
<gene>
    <name evidence="7" type="primary">zur</name>
    <name evidence="7" type="ORF">DF3PB_10055</name>
</gene>
<dbReference type="InterPro" id="IPR036390">
    <property type="entry name" value="WH_DNA-bd_sf"/>
</dbReference>
<dbReference type="EMBL" id="UIDG01000001">
    <property type="protein sequence ID" value="SUS03302.1"/>
    <property type="molecule type" value="Genomic_DNA"/>
</dbReference>
<dbReference type="GO" id="GO:0045892">
    <property type="term" value="P:negative regulation of DNA-templated transcription"/>
    <property type="evidence" value="ECO:0007669"/>
    <property type="project" value="TreeGrafter"/>
</dbReference>
<evidence type="ECO:0000256" key="2">
    <source>
        <dbReference type="ARBA" id="ARBA00022491"/>
    </source>
</evidence>
<dbReference type="InterPro" id="IPR036388">
    <property type="entry name" value="WH-like_DNA-bd_sf"/>
</dbReference>
<accession>A0A380T9H8</accession>
<keyword evidence="2" id="KW-0678">Repressor</keyword>
<dbReference type="SUPFAM" id="SSF46785">
    <property type="entry name" value="Winged helix' DNA-binding domain"/>
    <property type="match status" value="1"/>
</dbReference>
<comment type="similarity">
    <text evidence="1">Belongs to the Fur family.</text>
</comment>
<dbReference type="PANTHER" id="PTHR33202:SF6">
    <property type="entry name" value="ZINC UPTAKE REGULATION PROTEIN"/>
    <property type="match status" value="1"/>
</dbReference>
<evidence type="ECO:0000256" key="4">
    <source>
        <dbReference type="ARBA" id="ARBA00023015"/>
    </source>
</evidence>
<keyword evidence="4" id="KW-0805">Transcription regulation</keyword>
<protein>
    <submittedName>
        <fullName evidence="7">Zinc uptake regulation protein</fullName>
    </submittedName>
</protein>
<dbReference type="Gene3D" id="1.10.10.10">
    <property type="entry name" value="Winged helix-like DNA-binding domain superfamily/Winged helix DNA-binding domain"/>
    <property type="match status" value="1"/>
</dbReference>
<keyword evidence="6" id="KW-0804">Transcription</keyword>
<dbReference type="GO" id="GO:0005829">
    <property type="term" value="C:cytosol"/>
    <property type="evidence" value="ECO:0007669"/>
    <property type="project" value="TreeGrafter"/>
</dbReference>
<dbReference type="PANTHER" id="PTHR33202">
    <property type="entry name" value="ZINC UPTAKE REGULATION PROTEIN"/>
    <property type="match status" value="1"/>
</dbReference>
<keyword evidence="5" id="KW-0238">DNA-binding</keyword>